<dbReference type="InterPro" id="IPR058030">
    <property type="entry name" value="TRIM8/14/16/25/29/45/65_CC"/>
</dbReference>
<evidence type="ECO:0000256" key="1">
    <source>
        <dbReference type="ARBA" id="ARBA00022723"/>
    </source>
</evidence>
<feature type="compositionally biased region" description="Basic and acidic residues" evidence="6">
    <location>
        <begin position="96"/>
        <end position="108"/>
    </location>
</feature>
<dbReference type="AlphaFoldDB" id="A0A1A8NRI9"/>
<reference evidence="9" key="1">
    <citation type="submission" date="2016-05" db="EMBL/GenBank/DDBJ databases">
        <authorList>
            <person name="Lavstsen T."/>
            <person name="Jespersen J.S."/>
        </authorList>
    </citation>
    <scope>NUCLEOTIDE SEQUENCE</scope>
    <source>
        <tissue evidence="9">Brain</tissue>
    </source>
</reference>
<dbReference type="InterPro" id="IPR003879">
    <property type="entry name" value="Butyrophylin_SPRY"/>
</dbReference>
<dbReference type="Pfam" id="PF25600">
    <property type="entry name" value="TRIM_CC"/>
    <property type="match status" value="1"/>
</dbReference>
<evidence type="ECO:0000256" key="3">
    <source>
        <dbReference type="ARBA" id="ARBA00022833"/>
    </source>
</evidence>
<keyword evidence="5" id="KW-0175">Coiled coil</keyword>
<accession>A0A1A8NRI9</accession>
<dbReference type="SMART" id="SM00336">
    <property type="entry name" value="BBOX"/>
    <property type="match status" value="2"/>
</dbReference>
<dbReference type="Pfam" id="PF13765">
    <property type="entry name" value="PRY"/>
    <property type="match status" value="1"/>
</dbReference>
<dbReference type="GO" id="GO:0005737">
    <property type="term" value="C:cytoplasm"/>
    <property type="evidence" value="ECO:0007669"/>
    <property type="project" value="UniProtKB-ARBA"/>
</dbReference>
<organism evidence="9">
    <name type="scientific">Nothobranchius rachovii</name>
    <name type="common">bluefin notho</name>
    <dbReference type="NCBI Taxonomy" id="451742"/>
    <lineage>
        <taxon>Eukaryota</taxon>
        <taxon>Metazoa</taxon>
        <taxon>Chordata</taxon>
        <taxon>Craniata</taxon>
        <taxon>Vertebrata</taxon>
        <taxon>Euteleostomi</taxon>
        <taxon>Actinopterygii</taxon>
        <taxon>Neopterygii</taxon>
        <taxon>Teleostei</taxon>
        <taxon>Neoteleostei</taxon>
        <taxon>Acanthomorphata</taxon>
        <taxon>Ovalentaria</taxon>
        <taxon>Atherinomorphae</taxon>
        <taxon>Cyprinodontiformes</taxon>
        <taxon>Nothobranchiidae</taxon>
        <taxon>Nothobranchius</taxon>
    </lineage>
</organism>
<evidence type="ECO:0000256" key="6">
    <source>
        <dbReference type="SAM" id="MobiDB-lite"/>
    </source>
</evidence>
<dbReference type="PANTHER" id="PTHR25465">
    <property type="entry name" value="B-BOX DOMAIN CONTAINING"/>
    <property type="match status" value="1"/>
</dbReference>
<dbReference type="Pfam" id="PF00622">
    <property type="entry name" value="SPRY"/>
    <property type="match status" value="1"/>
</dbReference>
<gene>
    <name evidence="9" type="primary">TRIM16</name>
</gene>
<dbReference type="InterPro" id="IPR001870">
    <property type="entry name" value="B30.2/SPRY"/>
</dbReference>
<dbReference type="InterPro" id="IPR003877">
    <property type="entry name" value="SPRY_dom"/>
</dbReference>
<dbReference type="InterPro" id="IPR043136">
    <property type="entry name" value="B30.2/SPRY_sf"/>
</dbReference>
<dbReference type="InterPro" id="IPR000315">
    <property type="entry name" value="Znf_B-box"/>
</dbReference>
<sequence length="621" mass="69759">MTEPGPGPELTSSNNLQQCASCSGKMTGDQLACGHSVCVSCVGDKSCPTCLKNPAEPDPENGLRQNGAAERKEDLGQEEDSTPEQIRTQADLNESDPQKPEVDRKTAETEQQVQTVEQKEEPLGPNDVVCDSCIESPRRALKSCLTCLVSYCEAHLRPHLENPKFQNHRLVEPLGDIERRTCESHKWPLELFCSADGSCICQDCVTEEHRGHTAVPVGEARRRIEKELKEKQTDAGKTVTAAENAINKLQANTVSIEHSVTEVRAVIEAQFQELQVKVERAKKEVTEILEGEESQALKQAEGIRAHLEQRCSDLKKTQAQMEKLSKNQNDVDFLQEYANWKKDAADGSLPGIYIGLMDRLDSFSQVVIESTQELCEILLSSYIEKVKETCKNDKTGIKTTVHAKRNKFLPDPKTRDDFLKYSSQLSFDGETAHKFLRLTEENRKVTNTTPWQHPYPDVPERFEHHRQVLAAESFYLDRHYFEADISGDGVHIGLTYKSIDRKGSESNSCITGNHFSWCLQWNGRTFSAWHSDVETPLNVERFPRIGVYVDYPRGLLAFYGVGDTMTLIHKYEAEFLEPLHPAFWLSKKENVVALVSPGELLPLKSPSPPTPPLNEAVVAQT</sequence>
<dbReference type="SMART" id="SM00589">
    <property type="entry name" value="PRY"/>
    <property type="match status" value="1"/>
</dbReference>
<dbReference type="Gene3D" id="2.60.120.920">
    <property type="match status" value="1"/>
</dbReference>
<dbReference type="PRINTS" id="PR01407">
    <property type="entry name" value="BUTYPHLNCDUF"/>
</dbReference>
<dbReference type="PROSITE" id="PS50188">
    <property type="entry name" value="B302_SPRY"/>
    <property type="match status" value="1"/>
</dbReference>
<dbReference type="Gene3D" id="4.10.830.40">
    <property type="match status" value="1"/>
</dbReference>
<dbReference type="InterPro" id="IPR017907">
    <property type="entry name" value="Znf_RING_CS"/>
</dbReference>
<feature type="domain" description="B box-type" evidence="7">
    <location>
        <begin position="177"/>
        <end position="217"/>
    </location>
</feature>
<proteinExistence type="predicted"/>
<dbReference type="EMBL" id="HAEH01003472">
    <property type="protein sequence ID" value="SBR71347.1"/>
    <property type="molecule type" value="Transcribed_RNA"/>
</dbReference>
<feature type="coiled-coil region" evidence="5">
    <location>
        <begin position="264"/>
        <end position="327"/>
    </location>
</feature>
<dbReference type="CDD" id="cd12890">
    <property type="entry name" value="SPRY_PRY_TRIM16"/>
    <property type="match status" value="1"/>
</dbReference>
<feature type="region of interest" description="Disordered" evidence="6">
    <location>
        <begin position="52"/>
        <end position="120"/>
    </location>
</feature>
<reference evidence="9" key="2">
    <citation type="submission" date="2016-06" db="EMBL/GenBank/DDBJ databases">
        <title>The genome of a short-lived fish provides insights into sex chromosome evolution and the genetic control of aging.</title>
        <authorList>
            <person name="Reichwald K."/>
            <person name="Felder M."/>
            <person name="Petzold A."/>
            <person name="Koch P."/>
            <person name="Groth M."/>
            <person name="Platzer M."/>
        </authorList>
    </citation>
    <scope>NUCLEOTIDE SEQUENCE</scope>
    <source>
        <tissue evidence="9">Brain</tissue>
    </source>
</reference>
<dbReference type="PROSITE" id="PS00518">
    <property type="entry name" value="ZF_RING_1"/>
    <property type="match status" value="1"/>
</dbReference>
<dbReference type="GO" id="GO:0008270">
    <property type="term" value="F:zinc ion binding"/>
    <property type="evidence" value="ECO:0007669"/>
    <property type="project" value="UniProtKB-KW"/>
</dbReference>
<feature type="domain" description="B30.2/SPRY" evidence="8">
    <location>
        <begin position="405"/>
        <end position="601"/>
    </location>
</feature>
<dbReference type="SUPFAM" id="SSF57845">
    <property type="entry name" value="B-box zinc-binding domain"/>
    <property type="match status" value="1"/>
</dbReference>
<dbReference type="InterPro" id="IPR013320">
    <property type="entry name" value="ConA-like_dom_sf"/>
</dbReference>
<dbReference type="SUPFAM" id="SSF49899">
    <property type="entry name" value="Concanavalin A-like lectins/glucanases"/>
    <property type="match status" value="1"/>
</dbReference>
<dbReference type="Pfam" id="PF00643">
    <property type="entry name" value="zf-B_box"/>
    <property type="match status" value="1"/>
</dbReference>
<keyword evidence="3" id="KW-0862">Zinc</keyword>
<dbReference type="PANTHER" id="PTHR25465:SF10">
    <property type="entry name" value="TRIPARTITE MOTIF-CONTAINING PROTEIN 16-RELATED"/>
    <property type="match status" value="1"/>
</dbReference>
<evidence type="ECO:0000256" key="2">
    <source>
        <dbReference type="ARBA" id="ARBA00022771"/>
    </source>
</evidence>
<keyword evidence="2 4" id="KW-0863">Zinc-finger</keyword>
<dbReference type="InterPro" id="IPR006574">
    <property type="entry name" value="PRY"/>
</dbReference>
<dbReference type="CDD" id="cd19769">
    <property type="entry name" value="Bbox2_TRIM16-like"/>
    <property type="match status" value="1"/>
</dbReference>
<dbReference type="Gene3D" id="3.30.160.60">
    <property type="entry name" value="Classic Zinc Finger"/>
    <property type="match status" value="1"/>
</dbReference>
<feature type="compositionally biased region" description="Polar residues" evidence="6">
    <location>
        <begin position="83"/>
        <end position="92"/>
    </location>
</feature>
<evidence type="ECO:0000256" key="4">
    <source>
        <dbReference type="PROSITE-ProRule" id="PRU00024"/>
    </source>
</evidence>
<dbReference type="PROSITE" id="PS50119">
    <property type="entry name" value="ZF_BBOX"/>
    <property type="match status" value="1"/>
</dbReference>
<keyword evidence="1" id="KW-0479">Metal-binding</keyword>
<evidence type="ECO:0000256" key="5">
    <source>
        <dbReference type="SAM" id="Coils"/>
    </source>
</evidence>
<dbReference type="InterPro" id="IPR051051">
    <property type="entry name" value="E3_ubiq-ligase_TRIM/RNF"/>
</dbReference>
<name>A0A1A8NRI9_9TELE</name>
<evidence type="ECO:0000313" key="9">
    <source>
        <dbReference type="EMBL" id="SBR71347.1"/>
    </source>
</evidence>
<evidence type="ECO:0000259" key="7">
    <source>
        <dbReference type="PROSITE" id="PS50119"/>
    </source>
</evidence>
<dbReference type="SMART" id="SM00449">
    <property type="entry name" value="SPRY"/>
    <property type="match status" value="1"/>
</dbReference>
<evidence type="ECO:0000259" key="8">
    <source>
        <dbReference type="PROSITE" id="PS50188"/>
    </source>
</evidence>
<protein>
    <submittedName>
        <fullName evidence="9">Tripartite motif-containing 16</fullName>
    </submittedName>
</protein>